<feature type="non-terminal residue" evidence="5">
    <location>
        <position position="276"/>
    </location>
</feature>
<comment type="pathway">
    <text evidence="1">Cofactor biosynthesis; thiamine diphosphate biosynthesis.</text>
</comment>
<gene>
    <name evidence="5" type="ORF">S06H3_33396</name>
</gene>
<feature type="domain" description="ThiD2" evidence="4">
    <location>
        <begin position="1"/>
        <end position="119"/>
    </location>
</feature>
<name>X1LR56_9ZZZZ</name>
<dbReference type="Pfam" id="PF02581">
    <property type="entry name" value="TMP-TENI"/>
    <property type="match status" value="1"/>
</dbReference>
<evidence type="ECO:0000313" key="5">
    <source>
        <dbReference type="EMBL" id="GAI21558.1"/>
    </source>
</evidence>
<comment type="caution">
    <text evidence="5">The sequence shown here is derived from an EMBL/GenBank/DDBJ whole genome shotgun (WGS) entry which is preliminary data.</text>
</comment>
<evidence type="ECO:0000256" key="2">
    <source>
        <dbReference type="ARBA" id="ARBA00022977"/>
    </source>
</evidence>
<dbReference type="EMBL" id="BARV01019925">
    <property type="protein sequence ID" value="GAI21558.1"/>
    <property type="molecule type" value="Genomic_DNA"/>
</dbReference>
<dbReference type="InterPro" id="IPR022998">
    <property type="entry name" value="ThiamineP_synth_TenI"/>
</dbReference>
<dbReference type="PANTHER" id="PTHR20857:SF15">
    <property type="entry name" value="THIAMINE-PHOSPHATE SYNTHASE"/>
    <property type="match status" value="1"/>
</dbReference>
<dbReference type="CDD" id="cd00564">
    <property type="entry name" value="TMP_TenI"/>
    <property type="match status" value="1"/>
</dbReference>
<organism evidence="5">
    <name type="scientific">marine sediment metagenome</name>
    <dbReference type="NCBI Taxonomy" id="412755"/>
    <lineage>
        <taxon>unclassified sequences</taxon>
        <taxon>metagenomes</taxon>
        <taxon>ecological metagenomes</taxon>
    </lineage>
</organism>
<accession>X1LR56</accession>
<dbReference type="Pfam" id="PF17792">
    <property type="entry name" value="ThiD2"/>
    <property type="match status" value="1"/>
</dbReference>
<dbReference type="AlphaFoldDB" id="X1LR56"/>
<dbReference type="GO" id="GO:0004789">
    <property type="term" value="F:thiamine-phosphate diphosphorylase activity"/>
    <property type="evidence" value="ECO:0007669"/>
    <property type="project" value="TreeGrafter"/>
</dbReference>
<dbReference type="Gene3D" id="3.20.20.70">
    <property type="entry name" value="Aldolase class I"/>
    <property type="match status" value="1"/>
</dbReference>
<proteinExistence type="predicted"/>
<evidence type="ECO:0000259" key="3">
    <source>
        <dbReference type="Pfam" id="PF02581"/>
    </source>
</evidence>
<dbReference type="GO" id="GO:0005737">
    <property type="term" value="C:cytoplasm"/>
    <property type="evidence" value="ECO:0007669"/>
    <property type="project" value="TreeGrafter"/>
</dbReference>
<evidence type="ECO:0000256" key="1">
    <source>
        <dbReference type="ARBA" id="ARBA00004948"/>
    </source>
</evidence>
<dbReference type="InterPro" id="IPR036206">
    <property type="entry name" value="ThiamineP_synth_sf"/>
</dbReference>
<dbReference type="SUPFAM" id="SSF51391">
    <property type="entry name" value="Thiamin phosphate synthase"/>
    <property type="match status" value="1"/>
</dbReference>
<evidence type="ECO:0008006" key="6">
    <source>
        <dbReference type="Google" id="ProtNLM"/>
    </source>
</evidence>
<sequence length="276" mass="30033">ANFNRSREAIRVIEEFCRFALNSGPLTERAKQIRHELSITIGRLDAGRLISSRDTLGDVGVGKTVDEQLIRGELRDCFTAGCKRLTEALRVLAEMTQTQDRSVAETIEKLRYAAYTLEKDIVLFSDAFEKFKGVRLYVIITSNLPADIISLACNCAAGGADCIQLRSKAIKDDKLFAVAAEFVQICKDADVLSVINDRVDVAVAAGADGVHLGQNDLPIECARKLQLAPLIIGKSTHSSEQLRAACEERPTYAGLGPVFATETKPTAEAVGLDYVS</sequence>
<feature type="domain" description="Thiamine phosphate synthase/TenI" evidence="3">
    <location>
        <begin position="136"/>
        <end position="275"/>
    </location>
</feature>
<dbReference type="InterPro" id="IPR041397">
    <property type="entry name" value="ThiD2"/>
</dbReference>
<evidence type="ECO:0000259" key="4">
    <source>
        <dbReference type="Pfam" id="PF17792"/>
    </source>
</evidence>
<dbReference type="GO" id="GO:0009228">
    <property type="term" value="P:thiamine biosynthetic process"/>
    <property type="evidence" value="ECO:0007669"/>
    <property type="project" value="UniProtKB-KW"/>
</dbReference>
<feature type="non-terminal residue" evidence="5">
    <location>
        <position position="1"/>
    </location>
</feature>
<keyword evidence="2" id="KW-0784">Thiamine biosynthesis</keyword>
<dbReference type="PANTHER" id="PTHR20857">
    <property type="entry name" value="THIAMINE-PHOSPHATE PYROPHOSPHORYLASE"/>
    <property type="match status" value="1"/>
</dbReference>
<reference evidence="5" key="1">
    <citation type="journal article" date="2014" name="Front. Microbiol.">
        <title>High frequency of phylogenetically diverse reductive dehalogenase-homologous genes in deep subseafloor sedimentary metagenomes.</title>
        <authorList>
            <person name="Kawai M."/>
            <person name="Futagami T."/>
            <person name="Toyoda A."/>
            <person name="Takaki Y."/>
            <person name="Nishi S."/>
            <person name="Hori S."/>
            <person name="Arai W."/>
            <person name="Tsubouchi T."/>
            <person name="Morono Y."/>
            <person name="Uchiyama I."/>
            <person name="Ito T."/>
            <person name="Fujiyama A."/>
            <person name="Inagaki F."/>
            <person name="Takami H."/>
        </authorList>
    </citation>
    <scope>NUCLEOTIDE SEQUENCE</scope>
    <source>
        <strain evidence="5">Expedition CK06-06</strain>
    </source>
</reference>
<dbReference type="InterPro" id="IPR013785">
    <property type="entry name" value="Aldolase_TIM"/>
</dbReference>
<protein>
    <recommendedName>
        <fullName evidence="6">Thiamine phosphate synthase</fullName>
    </recommendedName>
</protein>